<evidence type="ECO:0000256" key="4">
    <source>
        <dbReference type="ARBA" id="ARBA00022692"/>
    </source>
</evidence>
<feature type="domain" description="Major facilitator superfamily (MFS) profile" evidence="8">
    <location>
        <begin position="27"/>
        <end position="414"/>
    </location>
</feature>
<keyword evidence="5 7" id="KW-1133">Transmembrane helix</keyword>
<feature type="transmembrane region" description="Helical" evidence="7">
    <location>
        <begin position="182"/>
        <end position="203"/>
    </location>
</feature>
<comment type="subcellular location">
    <subcellularLocation>
        <location evidence="1">Cell membrane</location>
        <topology evidence="1">Multi-pass membrane protein</topology>
    </subcellularLocation>
</comment>
<dbReference type="PROSITE" id="PS50850">
    <property type="entry name" value="MFS"/>
    <property type="match status" value="1"/>
</dbReference>
<feature type="transmembrane region" description="Helical" evidence="7">
    <location>
        <begin position="154"/>
        <end position="176"/>
    </location>
</feature>
<dbReference type="PANTHER" id="PTHR23517:SF13">
    <property type="entry name" value="MAJOR FACILITATOR SUPERFAMILY MFS_1"/>
    <property type="match status" value="1"/>
</dbReference>
<organism evidence="9 10">
    <name type="scientific">Variovorax guangxiensis</name>
    <dbReference type="NCBI Taxonomy" id="1775474"/>
    <lineage>
        <taxon>Bacteria</taxon>
        <taxon>Pseudomonadati</taxon>
        <taxon>Pseudomonadota</taxon>
        <taxon>Betaproteobacteria</taxon>
        <taxon>Burkholderiales</taxon>
        <taxon>Comamonadaceae</taxon>
        <taxon>Variovorax</taxon>
    </lineage>
</organism>
<evidence type="ECO:0000313" key="9">
    <source>
        <dbReference type="EMBL" id="MBB4223775.1"/>
    </source>
</evidence>
<keyword evidence="3" id="KW-1003">Cell membrane</keyword>
<dbReference type="Proteomes" id="UP000524450">
    <property type="component" value="Unassembled WGS sequence"/>
</dbReference>
<evidence type="ECO:0000256" key="3">
    <source>
        <dbReference type="ARBA" id="ARBA00022475"/>
    </source>
</evidence>
<keyword evidence="6 7" id="KW-0472">Membrane</keyword>
<evidence type="ECO:0000256" key="6">
    <source>
        <dbReference type="ARBA" id="ARBA00023136"/>
    </source>
</evidence>
<dbReference type="Pfam" id="PF07690">
    <property type="entry name" value="MFS_1"/>
    <property type="match status" value="1"/>
</dbReference>
<feature type="transmembrane region" description="Helical" evidence="7">
    <location>
        <begin position="60"/>
        <end position="83"/>
    </location>
</feature>
<dbReference type="SUPFAM" id="SSF103473">
    <property type="entry name" value="MFS general substrate transporter"/>
    <property type="match status" value="1"/>
</dbReference>
<sequence>MPSSCPELASATADLAARSRPWRLPQRAAFPLLAAVLFAFFFAAAAPSPLFVVFQHAWHFSSSLLTVAFAVYAIALLVSLLVAGSLSDHIGRRPVVLAALVLQAVAMGLFLLANGIGGLIVARVVQGIATGVASGALSAAVVEAAPASRKRLGALITSVSPLAGLAAGALLTGMAVKFSVQPVMLVFGVLAAVFVLGAAVVLWMPETVTPRAGALASLVPRVSIPAKARAEFARGLPVFIVVWALGGLYLSLAPSLMLHVFGIDNGVVNGLTVAVLSGMGAIAPTLLGRLAAPRPAIVGMASIALGLVLLLASLATRSLALFFVGTAVAGIGFGGAFSALVQTLAPMAQSHERGELFAAIFVVSYLAFSLPAMLAGFLVASLGLLNTAEGYAAVLLLIAAFGTWSQWMVLRRRQRELPMSE</sequence>
<protein>
    <submittedName>
        <fullName evidence="9">MFS family permease</fullName>
    </submittedName>
</protein>
<evidence type="ECO:0000313" key="10">
    <source>
        <dbReference type="Proteomes" id="UP000524450"/>
    </source>
</evidence>
<dbReference type="InterPro" id="IPR020846">
    <property type="entry name" value="MFS_dom"/>
</dbReference>
<feature type="transmembrane region" description="Helical" evidence="7">
    <location>
        <begin position="321"/>
        <end position="344"/>
    </location>
</feature>
<dbReference type="PANTHER" id="PTHR23517">
    <property type="entry name" value="RESISTANCE PROTEIN MDTM, PUTATIVE-RELATED-RELATED"/>
    <property type="match status" value="1"/>
</dbReference>
<proteinExistence type="predicted"/>
<feature type="transmembrane region" description="Helical" evidence="7">
    <location>
        <begin position="296"/>
        <end position="315"/>
    </location>
</feature>
<dbReference type="InterPro" id="IPR011701">
    <property type="entry name" value="MFS"/>
</dbReference>
<dbReference type="InterPro" id="IPR050171">
    <property type="entry name" value="MFS_Transporters"/>
</dbReference>
<dbReference type="AlphaFoldDB" id="A0A840FUD5"/>
<keyword evidence="4 7" id="KW-0812">Transmembrane</keyword>
<feature type="transmembrane region" description="Helical" evidence="7">
    <location>
        <begin position="267"/>
        <end position="287"/>
    </location>
</feature>
<reference evidence="9 10" key="1">
    <citation type="submission" date="2020-08" db="EMBL/GenBank/DDBJ databases">
        <title>Genomic Encyclopedia of Type Strains, Phase IV (KMG-V): Genome sequencing to study the core and pangenomes of soil and plant-associated prokaryotes.</title>
        <authorList>
            <person name="Whitman W."/>
        </authorList>
    </citation>
    <scope>NUCLEOTIDE SEQUENCE [LARGE SCALE GENOMIC DNA]</scope>
    <source>
        <strain evidence="9 10">34/80</strain>
    </source>
</reference>
<dbReference type="RefSeq" id="WP_184640884.1">
    <property type="nucleotide sequence ID" value="NZ_JACIFZ010000005.1"/>
</dbReference>
<feature type="transmembrane region" description="Helical" evidence="7">
    <location>
        <begin position="95"/>
        <end position="113"/>
    </location>
</feature>
<dbReference type="InterPro" id="IPR036259">
    <property type="entry name" value="MFS_trans_sf"/>
</dbReference>
<gene>
    <name evidence="9" type="ORF">GGD71_004561</name>
</gene>
<dbReference type="Gene3D" id="1.20.1250.20">
    <property type="entry name" value="MFS general substrate transporter like domains"/>
    <property type="match status" value="2"/>
</dbReference>
<dbReference type="GO" id="GO:0022857">
    <property type="term" value="F:transmembrane transporter activity"/>
    <property type="evidence" value="ECO:0007669"/>
    <property type="project" value="InterPro"/>
</dbReference>
<dbReference type="GO" id="GO:0005886">
    <property type="term" value="C:plasma membrane"/>
    <property type="evidence" value="ECO:0007669"/>
    <property type="project" value="UniProtKB-SubCell"/>
</dbReference>
<evidence type="ECO:0000256" key="7">
    <source>
        <dbReference type="SAM" id="Phobius"/>
    </source>
</evidence>
<name>A0A840FUD5_9BURK</name>
<feature type="transmembrane region" description="Helical" evidence="7">
    <location>
        <begin position="236"/>
        <end position="261"/>
    </location>
</feature>
<feature type="transmembrane region" description="Helical" evidence="7">
    <location>
        <begin position="28"/>
        <end position="54"/>
    </location>
</feature>
<evidence type="ECO:0000256" key="5">
    <source>
        <dbReference type="ARBA" id="ARBA00022989"/>
    </source>
</evidence>
<evidence type="ECO:0000259" key="8">
    <source>
        <dbReference type="PROSITE" id="PS50850"/>
    </source>
</evidence>
<dbReference type="EMBL" id="JACIFZ010000005">
    <property type="protein sequence ID" value="MBB4223775.1"/>
    <property type="molecule type" value="Genomic_DNA"/>
</dbReference>
<feature type="transmembrane region" description="Helical" evidence="7">
    <location>
        <begin position="356"/>
        <end position="385"/>
    </location>
</feature>
<feature type="transmembrane region" description="Helical" evidence="7">
    <location>
        <begin position="391"/>
        <end position="410"/>
    </location>
</feature>
<comment type="caution">
    <text evidence="9">The sequence shown here is derived from an EMBL/GenBank/DDBJ whole genome shotgun (WGS) entry which is preliminary data.</text>
</comment>
<feature type="transmembrane region" description="Helical" evidence="7">
    <location>
        <begin position="119"/>
        <end position="142"/>
    </location>
</feature>
<keyword evidence="2" id="KW-0813">Transport</keyword>
<evidence type="ECO:0000256" key="1">
    <source>
        <dbReference type="ARBA" id="ARBA00004651"/>
    </source>
</evidence>
<evidence type="ECO:0000256" key="2">
    <source>
        <dbReference type="ARBA" id="ARBA00022448"/>
    </source>
</evidence>
<accession>A0A840FUD5</accession>